<evidence type="ECO:0000313" key="7">
    <source>
        <dbReference type="EMBL" id="MDF2097129.1"/>
    </source>
</evidence>
<evidence type="ECO:0000313" key="8">
    <source>
        <dbReference type="Proteomes" id="UP001215503"/>
    </source>
</evidence>
<evidence type="ECO:0000256" key="2">
    <source>
        <dbReference type="ARBA" id="ARBA00022448"/>
    </source>
</evidence>
<keyword evidence="4 5" id="KW-0067">ATP-binding</keyword>
<dbReference type="InterPro" id="IPR027417">
    <property type="entry name" value="P-loop_NTPase"/>
</dbReference>
<keyword evidence="5" id="KW-0472">Membrane</keyword>
<dbReference type="EC" id="7.6.2.9" evidence="5"/>
<dbReference type="PROSITE" id="PS00211">
    <property type="entry name" value="ABC_TRANSPORTER_1"/>
    <property type="match status" value="1"/>
</dbReference>
<dbReference type="InterPro" id="IPR046342">
    <property type="entry name" value="CBS_dom_sf"/>
</dbReference>
<evidence type="ECO:0000259" key="6">
    <source>
        <dbReference type="PROSITE" id="PS50893"/>
    </source>
</evidence>
<dbReference type="InterPro" id="IPR005892">
    <property type="entry name" value="Gly-betaine_transp_ATP-bd"/>
</dbReference>
<dbReference type="InterPro" id="IPR017871">
    <property type="entry name" value="ABC_transporter-like_CS"/>
</dbReference>
<dbReference type="PROSITE" id="PS50893">
    <property type="entry name" value="ABC_TRANSPORTER_2"/>
    <property type="match status" value="1"/>
</dbReference>
<keyword evidence="5" id="KW-1003">Cell membrane</keyword>
<dbReference type="SUPFAM" id="SSF54631">
    <property type="entry name" value="CBS-domain pair"/>
    <property type="match status" value="1"/>
</dbReference>
<dbReference type="PANTHER" id="PTHR43869:SF1">
    <property type="entry name" value="GLYCINE BETAINE_PROLINE BETAINE TRANSPORT SYSTEM ATP-BINDING PROTEIN PROV"/>
    <property type="match status" value="1"/>
</dbReference>
<dbReference type="Gene3D" id="3.10.580.10">
    <property type="entry name" value="CBS-domain"/>
    <property type="match status" value="1"/>
</dbReference>
<comment type="caution">
    <text evidence="7">The sequence shown here is derived from an EMBL/GenBank/DDBJ whole genome shotgun (WGS) entry which is preliminary data.</text>
</comment>
<sequence length="410" mass="43818">MPAKLSMEGLYKVFGPAPEEAVKLAREGLDKDEIYRRTESVVAVDNISLEVESREIFVVMGLSGSGKSTLVRCINRLIEPTSGSLAIDGQDVLALDEGGLRQLRLAKVAMVFQHFALFPHRTVAENAAYGLKIRGVSPKQRREKAVEALAAVGLDAWADAYPSNLSGGMQQRVGLARALAVDPEILLMDEPFSALDPLIRRDMQNELLGLQERYSATIVFITHDLNEALTLGSRIAIMKDGSFVQVGRPQEIVSAPADDYVANFTREVDRSRVLTLGQIARRDRPLLEPQEEIAAACRKLSASGAQALLVQDSAQKPLGSVSAAQLLAADPAARVESVMERPAITAEAETSLATILETGGAGAPVALVDKQGRISATVDPGDLVNALAAARASEQPISQEKNVTAGVHNG</sequence>
<keyword evidence="3 5" id="KW-0547">Nucleotide-binding</keyword>
<dbReference type="SMART" id="SM00382">
    <property type="entry name" value="AAA"/>
    <property type="match status" value="1"/>
</dbReference>
<comment type="subcellular location">
    <subcellularLocation>
        <location evidence="5">Cell inner membrane</location>
        <topology evidence="5">Peripheral membrane protein</topology>
    </subcellularLocation>
</comment>
<reference evidence="7 8" key="1">
    <citation type="submission" date="2023-03" db="EMBL/GenBank/DDBJ databases">
        <title>Fodinicurvata sp. CAU 1616 isolated from sea sendiment.</title>
        <authorList>
            <person name="Kim W."/>
        </authorList>
    </citation>
    <scope>NUCLEOTIDE SEQUENCE [LARGE SCALE GENOMIC DNA]</scope>
    <source>
        <strain evidence="7 8">CAU 1616</strain>
    </source>
</reference>
<comment type="catalytic activity">
    <reaction evidence="5">
        <text>a quaternary ammonium(out) + ATP + H2O = a quaternary ammonium(in) + ADP + phosphate + H(+)</text>
        <dbReference type="Rhea" id="RHEA:11036"/>
        <dbReference type="ChEBI" id="CHEBI:15377"/>
        <dbReference type="ChEBI" id="CHEBI:15378"/>
        <dbReference type="ChEBI" id="CHEBI:30616"/>
        <dbReference type="ChEBI" id="CHEBI:35267"/>
        <dbReference type="ChEBI" id="CHEBI:43474"/>
        <dbReference type="ChEBI" id="CHEBI:456216"/>
    </reaction>
</comment>
<gene>
    <name evidence="7" type="ORF">P2G67_14200</name>
</gene>
<comment type="subunit">
    <text evidence="5">The complex is probably composed of two ATP-binding proteins, two transmembrane proteins and a solute-binding protein.</text>
</comment>
<protein>
    <recommendedName>
        <fullName evidence="5">Quaternary amine transport ATP-binding protein</fullName>
        <ecNumber evidence="5">7.6.2.9</ecNumber>
    </recommendedName>
</protein>
<proteinExistence type="inferred from homology"/>
<dbReference type="Gene3D" id="3.40.50.300">
    <property type="entry name" value="P-loop containing nucleotide triphosphate hydrolases"/>
    <property type="match status" value="1"/>
</dbReference>
<dbReference type="PANTHER" id="PTHR43869">
    <property type="entry name" value="GLYCINE BETAINE/PROLINE BETAINE TRANSPORT SYSTEM ATP-BINDING PROTEIN PROV"/>
    <property type="match status" value="1"/>
</dbReference>
<evidence type="ECO:0000256" key="4">
    <source>
        <dbReference type="ARBA" id="ARBA00022840"/>
    </source>
</evidence>
<keyword evidence="2 5" id="KW-0813">Transport</keyword>
<keyword evidence="5" id="KW-0997">Cell inner membrane</keyword>
<dbReference type="InterPro" id="IPR051921">
    <property type="entry name" value="ABC_osmolyte_uptake_ATP-bind"/>
</dbReference>
<organism evidence="7 8">
    <name type="scientific">Aquibaculum arenosum</name>
    <dbReference type="NCBI Taxonomy" id="3032591"/>
    <lineage>
        <taxon>Bacteria</taxon>
        <taxon>Pseudomonadati</taxon>
        <taxon>Pseudomonadota</taxon>
        <taxon>Alphaproteobacteria</taxon>
        <taxon>Rhodospirillales</taxon>
        <taxon>Rhodovibrionaceae</taxon>
        <taxon>Aquibaculum</taxon>
    </lineage>
</organism>
<dbReference type="CDD" id="cd03294">
    <property type="entry name" value="ABC_Pro_Gly_Betaine"/>
    <property type="match status" value="1"/>
</dbReference>
<dbReference type="Proteomes" id="UP001215503">
    <property type="component" value="Unassembled WGS sequence"/>
</dbReference>
<name>A0ABT5YQ89_9PROT</name>
<dbReference type="GO" id="GO:0005524">
    <property type="term" value="F:ATP binding"/>
    <property type="evidence" value="ECO:0007669"/>
    <property type="project" value="UniProtKB-KW"/>
</dbReference>
<accession>A0ABT5YQ89</accession>
<dbReference type="SUPFAM" id="SSF52540">
    <property type="entry name" value="P-loop containing nucleoside triphosphate hydrolases"/>
    <property type="match status" value="1"/>
</dbReference>
<dbReference type="EMBL" id="JARHUD010000009">
    <property type="protein sequence ID" value="MDF2097129.1"/>
    <property type="molecule type" value="Genomic_DNA"/>
</dbReference>
<dbReference type="NCBIfam" id="TIGR01186">
    <property type="entry name" value="proV"/>
    <property type="match status" value="1"/>
</dbReference>
<dbReference type="InterPro" id="IPR003593">
    <property type="entry name" value="AAA+_ATPase"/>
</dbReference>
<dbReference type="RefSeq" id="WP_275823904.1">
    <property type="nucleotide sequence ID" value="NZ_JARHUD010000009.1"/>
</dbReference>
<keyword evidence="8" id="KW-1185">Reference proteome</keyword>
<comment type="similarity">
    <text evidence="1 5">Belongs to the ABC transporter superfamily.</text>
</comment>
<feature type="domain" description="ABC transporter" evidence="6">
    <location>
        <begin position="29"/>
        <end position="265"/>
    </location>
</feature>
<dbReference type="InterPro" id="IPR003439">
    <property type="entry name" value="ABC_transporter-like_ATP-bd"/>
</dbReference>
<evidence type="ECO:0000256" key="3">
    <source>
        <dbReference type="ARBA" id="ARBA00022741"/>
    </source>
</evidence>
<evidence type="ECO:0000256" key="1">
    <source>
        <dbReference type="ARBA" id="ARBA00005417"/>
    </source>
</evidence>
<dbReference type="Pfam" id="PF00005">
    <property type="entry name" value="ABC_tran"/>
    <property type="match status" value="1"/>
</dbReference>
<evidence type="ECO:0000256" key="5">
    <source>
        <dbReference type="RuleBase" id="RU369116"/>
    </source>
</evidence>